<organism evidence="4 5">
    <name type="scientific">Actinidia chinensis var. chinensis</name>
    <name type="common">Chinese soft-hair kiwi</name>
    <dbReference type="NCBI Taxonomy" id="1590841"/>
    <lineage>
        <taxon>Eukaryota</taxon>
        <taxon>Viridiplantae</taxon>
        <taxon>Streptophyta</taxon>
        <taxon>Embryophyta</taxon>
        <taxon>Tracheophyta</taxon>
        <taxon>Spermatophyta</taxon>
        <taxon>Magnoliopsida</taxon>
        <taxon>eudicotyledons</taxon>
        <taxon>Gunneridae</taxon>
        <taxon>Pentapetalae</taxon>
        <taxon>asterids</taxon>
        <taxon>Ericales</taxon>
        <taxon>Actinidiaceae</taxon>
        <taxon>Actinidia</taxon>
    </lineage>
</organism>
<dbReference type="AlphaFoldDB" id="A0A2R6PAF7"/>
<dbReference type="EMBL" id="NKQK01000027">
    <property type="protein sequence ID" value="PSR87965.1"/>
    <property type="molecule type" value="Genomic_DNA"/>
</dbReference>
<dbReference type="GO" id="GO:0004843">
    <property type="term" value="F:cysteine-type deubiquitinase activity"/>
    <property type="evidence" value="ECO:0007669"/>
    <property type="project" value="TreeGrafter"/>
</dbReference>
<evidence type="ECO:0000259" key="3">
    <source>
        <dbReference type="PROSITE" id="PS50802"/>
    </source>
</evidence>
<dbReference type="Pfam" id="PF02338">
    <property type="entry name" value="OTU"/>
    <property type="match status" value="1"/>
</dbReference>
<dbReference type="SUPFAM" id="SSF54001">
    <property type="entry name" value="Cysteine proteinases"/>
    <property type="match status" value="1"/>
</dbReference>
<dbReference type="InterPro" id="IPR003323">
    <property type="entry name" value="OTU_dom"/>
</dbReference>
<protein>
    <submittedName>
        <fullName evidence="4">OTU domain-containing protein</fullName>
    </submittedName>
</protein>
<evidence type="ECO:0000313" key="5">
    <source>
        <dbReference type="Proteomes" id="UP000241394"/>
    </source>
</evidence>
<dbReference type="Gene3D" id="3.10.450.50">
    <property type="match status" value="1"/>
</dbReference>
<dbReference type="PROSITE" id="PS50802">
    <property type="entry name" value="OTU"/>
    <property type="match status" value="1"/>
</dbReference>
<dbReference type="CDD" id="cd22771">
    <property type="entry name" value="OTU_plant_OTU7-like"/>
    <property type="match status" value="1"/>
</dbReference>
<evidence type="ECO:0000256" key="1">
    <source>
        <dbReference type="ARBA" id="ARBA00010407"/>
    </source>
</evidence>
<sequence>MVKAKHQKAKPNKQSHIKKHGKQGDMSEFRAQLDALGLKIIQVTADGNCFFRALGDQLEGNEEEHEKYRSMVVQFILKNRDTFEPFIEDDIPFDEYCESMGKDGMWAGHMELQAASLVTHCNLCIHRNMSPRWYIQNFNNREAQMLHLSYHDGEHYNSVRLKEDTSTEPARPIIIKADADLSATSHRAKVAATKYKGEGVKTVIHAESVKLVMAGSGSEDAKKVEQVLQEVGGDIDAAIEFLVEEQGAEYLIGGKKLPSPTDISHGDNRNESYEQHNEEIKDGSATPEPCSDQERNHDKRNSQQDAKKIPRNKDCPCGSKKKYKACCGAVSGRSSAKFAIKQAVDYGKSRKERKQSKKLGAANTVNSHGSEAVLPDVGALCI</sequence>
<comment type="similarity">
    <text evidence="1">Belongs to the peptidase C85 family.</text>
</comment>
<feature type="compositionally biased region" description="Basic and acidic residues" evidence="2">
    <location>
        <begin position="292"/>
        <end position="313"/>
    </location>
</feature>
<gene>
    <name evidence="4" type="ORF">CEY00_Acc30995</name>
</gene>
<feature type="compositionally biased region" description="Basic residues" evidence="2">
    <location>
        <begin position="1"/>
        <end position="21"/>
    </location>
</feature>
<evidence type="ECO:0000256" key="2">
    <source>
        <dbReference type="SAM" id="MobiDB-lite"/>
    </source>
</evidence>
<dbReference type="InterPro" id="IPR050704">
    <property type="entry name" value="Peptidase_C85-like"/>
</dbReference>
<dbReference type="Gramene" id="PSR87965">
    <property type="protein sequence ID" value="PSR87965"/>
    <property type="gene ID" value="CEY00_Acc30995"/>
</dbReference>
<dbReference type="STRING" id="1590841.A0A2R6PAF7"/>
<keyword evidence="5" id="KW-1185">Reference proteome</keyword>
<feature type="region of interest" description="Disordered" evidence="2">
    <location>
        <begin position="253"/>
        <end position="313"/>
    </location>
</feature>
<proteinExistence type="inferred from homology"/>
<feature type="domain" description="OTU" evidence="3">
    <location>
        <begin position="38"/>
        <end position="162"/>
    </location>
</feature>
<feature type="region of interest" description="Disordered" evidence="2">
    <location>
        <begin position="1"/>
        <end position="24"/>
    </location>
</feature>
<dbReference type="InParanoid" id="A0A2R6PAF7"/>
<feature type="compositionally biased region" description="Basic and acidic residues" evidence="2">
    <location>
        <begin position="264"/>
        <end position="282"/>
    </location>
</feature>
<dbReference type="PANTHER" id="PTHR12419:SF7">
    <property type="entry name" value="OTU DOMAIN-CONTAINING PROTEIN 3"/>
    <property type="match status" value="1"/>
</dbReference>
<dbReference type="Proteomes" id="UP000241394">
    <property type="component" value="Chromosome LG27"/>
</dbReference>
<comment type="caution">
    <text evidence="4">The sequence shown here is derived from an EMBL/GenBank/DDBJ whole genome shotgun (WGS) entry which is preliminary data.</text>
</comment>
<dbReference type="Gene3D" id="3.90.70.80">
    <property type="match status" value="1"/>
</dbReference>
<dbReference type="FunCoup" id="A0A2R6PAF7">
    <property type="interactions" value="2497"/>
</dbReference>
<dbReference type="PANTHER" id="PTHR12419">
    <property type="entry name" value="OTU DOMAIN CONTAINING PROTEIN"/>
    <property type="match status" value="1"/>
</dbReference>
<dbReference type="OMA" id="HISAKEH"/>
<evidence type="ECO:0000313" key="4">
    <source>
        <dbReference type="EMBL" id="PSR87965.1"/>
    </source>
</evidence>
<dbReference type="InterPro" id="IPR004027">
    <property type="entry name" value="SEC_C_motif"/>
</dbReference>
<dbReference type="OrthoDB" id="415023at2759"/>
<name>A0A2R6PAF7_ACTCC</name>
<dbReference type="InterPro" id="IPR038765">
    <property type="entry name" value="Papain-like_cys_pep_sf"/>
</dbReference>
<dbReference type="GO" id="GO:0016579">
    <property type="term" value="P:protein deubiquitination"/>
    <property type="evidence" value="ECO:0007669"/>
    <property type="project" value="TreeGrafter"/>
</dbReference>
<reference evidence="5" key="2">
    <citation type="journal article" date="2018" name="BMC Genomics">
        <title>A manually annotated Actinidia chinensis var. chinensis (kiwifruit) genome highlights the challenges associated with draft genomes and gene prediction in plants.</title>
        <authorList>
            <person name="Pilkington S.M."/>
            <person name="Crowhurst R."/>
            <person name="Hilario E."/>
            <person name="Nardozza S."/>
            <person name="Fraser L."/>
            <person name="Peng Y."/>
            <person name="Gunaseelan K."/>
            <person name="Simpson R."/>
            <person name="Tahir J."/>
            <person name="Deroles S.C."/>
            <person name="Templeton K."/>
            <person name="Luo Z."/>
            <person name="Davy M."/>
            <person name="Cheng C."/>
            <person name="McNeilage M."/>
            <person name="Scaglione D."/>
            <person name="Liu Y."/>
            <person name="Zhang Q."/>
            <person name="Datson P."/>
            <person name="De Silva N."/>
            <person name="Gardiner S.E."/>
            <person name="Bassett H."/>
            <person name="Chagne D."/>
            <person name="McCallum J."/>
            <person name="Dzierzon H."/>
            <person name="Deng C."/>
            <person name="Wang Y.Y."/>
            <person name="Barron L."/>
            <person name="Manako K."/>
            <person name="Bowen J."/>
            <person name="Foster T.M."/>
            <person name="Erridge Z.A."/>
            <person name="Tiffin H."/>
            <person name="Waite C.N."/>
            <person name="Davies K.M."/>
            <person name="Grierson E.P."/>
            <person name="Laing W.A."/>
            <person name="Kirk R."/>
            <person name="Chen X."/>
            <person name="Wood M."/>
            <person name="Montefiori M."/>
            <person name="Brummell D.A."/>
            <person name="Schwinn K.E."/>
            <person name="Catanach A."/>
            <person name="Fullerton C."/>
            <person name="Li D."/>
            <person name="Meiyalaghan S."/>
            <person name="Nieuwenhuizen N."/>
            <person name="Read N."/>
            <person name="Prakash R."/>
            <person name="Hunter D."/>
            <person name="Zhang H."/>
            <person name="McKenzie M."/>
            <person name="Knabel M."/>
            <person name="Harris A."/>
            <person name="Allan A.C."/>
            <person name="Gleave A."/>
            <person name="Chen A."/>
            <person name="Janssen B.J."/>
            <person name="Plunkett B."/>
            <person name="Ampomah-Dwamena C."/>
            <person name="Voogd C."/>
            <person name="Leif D."/>
            <person name="Lafferty D."/>
            <person name="Souleyre E.J.F."/>
            <person name="Varkonyi-Gasic E."/>
            <person name="Gambi F."/>
            <person name="Hanley J."/>
            <person name="Yao J.L."/>
            <person name="Cheung J."/>
            <person name="David K.M."/>
            <person name="Warren B."/>
            <person name="Marsh K."/>
            <person name="Snowden K.C."/>
            <person name="Lin-Wang K."/>
            <person name="Brian L."/>
            <person name="Martinez-Sanchez M."/>
            <person name="Wang M."/>
            <person name="Ileperuma N."/>
            <person name="Macnee N."/>
            <person name="Campin R."/>
            <person name="McAtee P."/>
            <person name="Drummond R.S.M."/>
            <person name="Espley R.V."/>
            <person name="Ireland H.S."/>
            <person name="Wu R."/>
            <person name="Atkinson R.G."/>
            <person name="Karunairetnam S."/>
            <person name="Bulley S."/>
            <person name="Chunkath S."/>
            <person name="Hanley Z."/>
            <person name="Storey R."/>
            <person name="Thrimawithana A.H."/>
            <person name="Thomson S."/>
            <person name="David C."/>
            <person name="Testolin R."/>
            <person name="Huang H."/>
            <person name="Hellens R.P."/>
            <person name="Schaffer R.J."/>
        </authorList>
    </citation>
    <scope>NUCLEOTIDE SEQUENCE [LARGE SCALE GENOMIC DNA]</scope>
    <source>
        <strain evidence="5">cv. Red5</strain>
    </source>
</reference>
<dbReference type="Pfam" id="PF02810">
    <property type="entry name" value="SEC-C"/>
    <property type="match status" value="1"/>
</dbReference>
<dbReference type="SUPFAM" id="SSF103642">
    <property type="entry name" value="Sec-C motif"/>
    <property type="match status" value="1"/>
</dbReference>
<dbReference type="FunFam" id="3.90.70.80:FF:000009">
    <property type="entry name" value="OTU domain-containing protein 3"/>
    <property type="match status" value="1"/>
</dbReference>
<accession>A0A2R6PAF7</accession>
<reference evidence="4 5" key="1">
    <citation type="submission" date="2017-07" db="EMBL/GenBank/DDBJ databases">
        <title>An improved, manually edited Actinidia chinensis var. chinensis (kiwifruit) genome highlights the challenges associated with draft genomes and gene prediction in plants.</title>
        <authorList>
            <person name="Pilkington S."/>
            <person name="Crowhurst R."/>
            <person name="Hilario E."/>
            <person name="Nardozza S."/>
            <person name="Fraser L."/>
            <person name="Peng Y."/>
            <person name="Gunaseelan K."/>
            <person name="Simpson R."/>
            <person name="Tahir J."/>
            <person name="Deroles S."/>
            <person name="Templeton K."/>
            <person name="Luo Z."/>
            <person name="Davy M."/>
            <person name="Cheng C."/>
            <person name="Mcneilage M."/>
            <person name="Scaglione D."/>
            <person name="Liu Y."/>
            <person name="Zhang Q."/>
            <person name="Datson P."/>
            <person name="De Silva N."/>
            <person name="Gardiner S."/>
            <person name="Bassett H."/>
            <person name="Chagne D."/>
            <person name="Mccallum J."/>
            <person name="Dzierzon H."/>
            <person name="Deng C."/>
            <person name="Wang Y.-Y."/>
            <person name="Barron N."/>
            <person name="Manako K."/>
            <person name="Bowen J."/>
            <person name="Foster T."/>
            <person name="Erridge Z."/>
            <person name="Tiffin H."/>
            <person name="Waite C."/>
            <person name="Davies K."/>
            <person name="Grierson E."/>
            <person name="Laing W."/>
            <person name="Kirk R."/>
            <person name="Chen X."/>
            <person name="Wood M."/>
            <person name="Montefiori M."/>
            <person name="Brummell D."/>
            <person name="Schwinn K."/>
            <person name="Catanach A."/>
            <person name="Fullerton C."/>
            <person name="Li D."/>
            <person name="Meiyalaghan S."/>
            <person name="Nieuwenhuizen N."/>
            <person name="Read N."/>
            <person name="Prakash R."/>
            <person name="Hunter D."/>
            <person name="Zhang H."/>
            <person name="Mckenzie M."/>
            <person name="Knabel M."/>
            <person name="Harris A."/>
            <person name="Allan A."/>
            <person name="Chen A."/>
            <person name="Janssen B."/>
            <person name="Plunkett B."/>
            <person name="Dwamena C."/>
            <person name="Voogd C."/>
            <person name="Leif D."/>
            <person name="Lafferty D."/>
            <person name="Souleyre E."/>
            <person name="Varkonyi-Gasic E."/>
            <person name="Gambi F."/>
            <person name="Hanley J."/>
            <person name="Yao J.-L."/>
            <person name="Cheung J."/>
            <person name="David K."/>
            <person name="Warren B."/>
            <person name="Marsh K."/>
            <person name="Snowden K."/>
            <person name="Lin-Wang K."/>
            <person name="Brian L."/>
            <person name="Martinez-Sanchez M."/>
            <person name="Wang M."/>
            <person name="Ileperuma N."/>
            <person name="Macnee N."/>
            <person name="Campin R."/>
            <person name="Mcatee P."/>
            <person name="Drummond R."/>
            <person name="Espley R."/>
            <person name="Ireland H."/>
            <person name="Wu R."/>
            <person name="Atkinson R."/>
            <person name="Karunairetnam S."/>
            <person name="Bulley S."/>
            <person name="Chunkath S."/>
            <person name="Hanley Z."/>
            <person name="Storey R."/>
            <person name="Thrimawithana A."/>
            <person name="Thomson S."/>
            <person name="David C."/>
            <person name="Testolin R."/>
        </authorList>
    </citation>
    <scope>NUCLEOTIDE SEQUENCE [LARGE SCALE GENOMIC DNA]</scope>
    <source>
        <strain evidence="5">cv. Red5</strain>
        <tissue evidence="4">Young leaf</tissue>
    </source>
</reference>